<protein>
    <submittedName>
        <fullName evidence="6">DoxX-like protein</fullName>
    </submittedName>
</protein>
<feature type="transmembrane region" description="Helical" evidence="5">
    <location>
        <begin position="68"/>
        <end position="88"/>
    </location>
</feature>
<reference evidence="6 7" key="1">
    <citation type="submission" date="2019-03" db="EMBL/GenBank/DDBJ databases">
        <title>Genomic Encyclopedia of Type Strains, Phase IV (KMG-IV): sequencing the most valuable type-strain genomes for metagenomic binning, comparative biology and taxonomic classification.</title>
        <authorList>
            <person name="Goeker M."/>
        </authorList>
    </citation>
    <scope>NUCLEOTIDE SEQUENCE [LARGE SCALE GENOMIC DNA]</scope>
    <source>
        <strain evidence="6 7">DSM 45765</strain>
    </source>
</reference>
<comment type="subcellular location">
    <subcellularLocation>
        <location evidence="1">Membrane</location>
        <topology evidence="1">Multi-pass membrane protein</topology>
    </subcellularLocation>
</comment>
<keyword evidence="2 5" id="KW-0812">Transmembrane</keyword>
<gene>
    <name evidence="6" type="ORF">EV191_10493</name>
</gene>
<dbReference type="GO" id="GO:0016020">
    <property type="term" value="C:membrane"/>
    <property type="evidence" value="ECO:0007669"/>
    <property type="project" value="UniProtKB-SubCell"/>
</dbReference>
<feature type="transmembrane region" description="Helical" evidence="5">
    <location>
        <begin position="6"/>
        <end position="30"/>
    </location>
</feature>
<dbReference type="Proteomes" id="UP000294911">
    <property type="component" value="Unassembled WGS sequence"/>
</dbReference>
<dbReference type="Pfam" id="PF13564">
    <property type="entry name" value="DoxX_2"/>
    <property type="match status" value="1"/>
</dbReference>
<evidence type="ECO:0000313" key="6">
    <source>
        <dbReference type="EMBL" id="TCP53526.1"/>
    </source>
</evidence>
<dbReference type="EMBL" id="SLXQ01000004">
    <property type="protein sequence ID" value="TCP53526.1"/>
    <property type="molecule type" value="Genomic_DNA"/>
</dbReference>
<comment type="caution">
    <text evidence="6">The sequence shown here is derived from an EMBL/GenBank/DDBJ whole genome shotgun (WGS) entry which is preliminary data.</text>
</comment>
<organism evidence="6 7">
    <name type="scientific">Tamaricihabitans halophyticus</name>
    <dbReference type="NCBI Taxonomy" id="1262583"/>
    <lineage>
        <taxon>Bacteria</taxon>
        <taxon>Bacillati</taxon>
        <taxon>Actinomycetota</taxon>
        <taxon>Actinomycetes</taxon>
        <taxon>Pseudonocardiales</taxon>
        <taxon>Pseudonocardiaceae</taxon>
        <taxon>Tamaricihabitans</taxon>
    </lineage>
</organism>
<proteinExistence type="predicted"/>
<dbReference type="AlphaFoldDB" id="A0A4V2SUC0"/>
<keyword evidence="7" id="KW-1185">Reference proteome</keyword>
<name>A0A4V2SUC0_9PSEU</name>
<evidence type="ECO:0000256" key="2">
    <source>
        <dbReference type="ARBA" id="ARBA00022692"/>
    </source>
</evidence>
<dbReference type="RefSeq" id="WP_132877248.1">
    <property type="nucleotide sequence ID" value="NZ_SLXQ01000004.1"/>
</dbReference>
<evidence type="ECO:0000313" key="7">
    <source>
        <dbReference type="Proteomes" id="UP000294911"/>
    </source>
</evidence>
<evidence type="ECO:0000256" key="3">
    <source>
        <dbReference type="ARBA" id="ARBA00022989"/>
    </source>
</evidence>
<evidence type="ECO:0000256" key="1">
    <source>
        <dbReference type="ARBA" id="ARBA00004141"/>
    </source>
</evidence>
<keyword evidence="4 5" id="KW-0472">Membrane</keyword>
<feature type="transmembrane region" description="Helical" evidence="5">
    <location>
        <begin position="95"/>
        <end position="116"/>
    </location>
</feature>
<evidence type="ECO:0000256" key="5">
    <source>
        <dbReference type="SAM" id="Phobius"/>
    </source>
</evidence>
<dbReference type="OrthoDB" id="4377071at2"/>
<feature type="transmembrane region" description="Helical" evidence="5">
    <location>
        <begin position="42"/>
        <end position="62"/>
    </location>
</feature>
<accession>A0A4V2SUC0</accession>
<sequence length="117" mass="12791">MIDPWWPLAALAFVQLGDGVLCIQPVSFIRKCLVDVRFPQRFWWLLPVLKFAAAAGLVVGIWFTPLAILTSAALTCYFVIALAAHVHARDFGRNLFVNCTGMLLASAATLTFVLIAG</sequence>
<dbReference type="InterPro" id="IPR032808">
    <property type="entry name" value="DoxX"/>
</dbReference>
<keyword evidence="3 5" id="KW-1133">Transmembrane helix</keyword>
<evidence type="ECO:0000256" key="4">
    <source>
        <dbReference type="ARBA" id="ARBA00023136"/>
    </source>
</evidence>